<dbReference type="InterPro" id="IPR003593">
    <property type="entry name" value="AAA+_ATPase"/>
</dbReference>
<evidence type="ECO:0000256" key="1">
    <source>
        <dbReference type="ARBA" id="ARBA00006611"/>
    </source>
</evidence>
<dbReference type="InterPro" id="IPR050921">
    <property type="entry name" value="T4SS_GSP_E_ATPase"/>
</dbReference>
<comment type="similarity">
    <text evidence="1">Belongs to the GSP E family.</text>
</comment>
<dbReference type="PANTHER" id="PTHR30486">
    <property type="entry name" value="TWITCHING MOTILITY PROTEIN PILT"/>
    <property type="match status" value="1"/>
</dbReference>
<dbReference type="CDD" id="cd01131">
    <property type="entry name" value="PilT"/>
    <property type="match status" value="1"/>
</dbReference>
<evidence type="ECO:0000259" key="2">
    <source>
        <dbReference type="PROSITE" id="PS00662"/>
    </source>
</evidence>
<dbReference type="Pfam" id="PF00437">
    <property type="entry name" value="T2SSE"/>
    <property type="match status" value="1"/>
</dbReference>
<protein>
    <submittedName>
        <fullName evidence="3">Twitching motility protein PilT</fullName>
    </submittedName>
</protein>
<dbReference type="EMBL" id="FPBT01000022">
    <property type="protein sequence ID" value="SFU63076.1"/>
    <property type="molecule type" value="Genomic_DNA"/>
</dbReference>
<keyword evidence="4" id="KW-1185">Reference proteome</keyword>
<dbReference type="PROSITE" id="PS00662">
    <property type="entry name" value="T2SP_E"/>
    <property type="match status" value="1"/>
</dbReference>
<gene>
    <name evidence="3" type="ORF">SAMN05216508_12216</name>
</gene>
<dbReference type="Gene3D" id="3.40.50.300">
    <property type="entry name" value="P-loop containing nucleotide triphosphate hydrolases"/>
    <property type="match status" value="1"/>
</dbReference>
<dbReference type="InterPro" id="IPR006321">
    <property type="entry name" value="PilT/PilU"/>
</dbReference>
<dbReference type="InterPro" id="IPR001482">
    <property type="entry name" value="T2SS/T4SS_dom"/>
</dbReference>
<dbReference type="GO" id="GO:0016887">
    <property type="term" value="F:ATP hydrolysis activity"/>
    <property type="evidence" value="ECO:0007669"/>
    <property type="project" value="InterPro"/>
</dbReference>
<dbReference type="OrthoDB" id="9808272at2"/>
<dbReference type="AlphaFoldDB" id="A0A1I7HRM4"/>
<dbReference type="SUPFAM" id="SSF52540">
    <property type="entry name" value="P-loop containing nucleoside triphosphate hydrolases"/>
    <property type="match status" value="1"/>
</dbReference>
<sequence>MNVELLIAKAASEGASDVHLIAGLSPKYRKNGVLLDLEEDILTPEDCEEAARQLAGEAYEQMRQIGELDMAGTIAGERIRINLFRQQGHVSLALRILSSRIPELTGLGLPPAVMDFPKYPRGIILVTGETGSGKSTTLAAILNEINHTRREHIITLEDPVEYIYHPDKCIINQREIGTDTESYASGLRAILREDPDIILIGEMRDLTTIETALTAAETGHLVFATLHTNSAVDSVDRMVSVFPEDRQAQIRMQLSTTLRAVVAQQLLPKADGSGRALACEVMMVTPAICNLIREGKTPQMRNSLLSSAASGSVSMDNALLELVSERQITPETALEAAQDEQFLRKRMGFPAGGGQRI</sequence>
<name>A0A1I7HRM4_9FIRM</name>
<dbReference type="SMART" id="SM00382">
    <property type="entry name" value="AAA"/>
    <property type="match status" value="1"/>
</dbReference>
<dbReference type="Proteomes" id="UP000198817">
    <property type="component" value="Unassembled WGS sequence"/>
</dbReference>
<reference evidence="3 4" key="1">
    <citation type="submission" date="2016-10" db="EMBL/GenBank/DDBJ databases">
        <authorList>
            <person name="de Groot N.N."/>
        </authorList>
    </citation>
    <scope>NUCLEOTIDE SEQUENCE [LARGE SCALE GENOMIC DNA]</scope>
    <source>
        <strain evidence="3 4">KHGC13</strain>
    </source>
</reference>
<accession>A0A1I7HRM4</accession>
<evidence type="ECO:0000313" key="4">
    <source>
        <dbReference type="Proteomes" id="UP000198817"/>
    </source>
</evidence>
<proteinExistence type="inferred from homology"/>
<dbReference type="RefSeq" id="WP_090471729.1">
    <property type="nucleotide sequence ID" value="NZ_FOWF01000025.1"/>
</dbReference>
<dbReference type="Gene3D" id="3.30.450.90">
    <property type="match status" value="1"/>
</dbReference>
<dbReference type="STRING" id="155865.SAMN05216515_12515"/>
<dbReference type="NCBIfam" id="TIGR01420">
    <property type="entry name" value="pilT_fam"/>
    <property type="match status" value="1"/>
</dbReference>
<dbReference type="InterPro" id="IPR027417">
    <property type="entry name" value="P-loop_NTPase"/>
</dbReference>
<dbReference type="GO" id="GO:0005524">
    <property type="term" value="F:ATP binding"/>
    <property type="evidence" value="ECO:0007669"/>
    <property type="project" value="InterPro"/>
</dbReference>
<organism evidence="3 4">
    <name type="scientific">Eubacterium pyruvativorans</name>
    <dbReference type="NCBI Taxonomy" id="155865"/>
    <lineage>
        <taxon>Bacteria</taxon>
        <taxon>Bacillati</taxon>
        <taxon>Bacillota</taxon>
        <taxon>Clostridia</taxon>
        <taxon>Eubacteriales</taxon>
        <taxon>Eubacteriaceae</taxon>
        <taxon>Eubacterium</taxon>
    </lineage>
</organism>
<evidence type="ECO:0000313" key="3">
    <source>
        <dbReference type="EMBL" id="SFU63076.1"/>
    </source>
</evidence>
<feature type="domain" description="Bacterial type II secretion system protein E" evidence="2">
    <location>
        <begin position="191"/>
        <end position="205"/>
    </location>
</feature>